<sequence>MKRLLAEESGSSVIEFVSIALILLIPTLYLFATLFTIQSASFAAEGIARESARIMSEARDEGAARNYAAGVAAIAAHDLNVPSENIHLDISCSTPSCLDAEADIDVSVTIEQPLPLIPAFIRDRLGTSVSVDAHALGIANPYLERSR</sequence>
<reference evidence="3" key="1">
    <citation type="submission" date="2016-10" db="EMBL/GenBank/DDBJ databases">
        <authorList>
            <person name="Varghese N."/>
            <person name="Submissions S."/>
        </authorList>
    </citation>
    <scope>NUCLEOTIDE SEQUENCE [LARGE SCALE GENOMIC DNA]</scope>
    <source>
        <strain evidence="3">KPR-1</strain>
    </source>
</reference>
<gene>
    <name evidence="2" type="ORF">SAMN02910418_01089</name>
</gene>
<evidence type="ECO:0000313" key="2">
    <source>
        <dbReference type="EMBL" id="SEA18174.1"/>
    </source>
</evidence>
<proteinExistence type="predicted"/>
<keyword evidence="1" id="KW-1133">Transmembrane helix</keyword>
<dbReference type="EMBL" id="FNQV01000005">
    <property type="protein sequence ID" value="SEA18174.1"/>
    <property type="molecule type" value="Genomic_DNA"/>
</dbReference>
<name>A0A1H3Z451_9ACTO</name>
<dbReference type="RefSeq" id="WP_092563255.1">
    <property type="nucleotide sequence ID" value="NZ_FNQV01000005.1"/>
</dbReference>
<protein>
    <recommendedName>
        <fullName evidence="4">TadE-like protein</fullName>
    </recommendedName>
</protein>
<evidence type="ECO:0000256" key="1">
    <source>
        <dbReference type="SAM" id="Phobius"/>
    </source>
</evidence>
<dbReference type="AlphaFoldDB" id="A0A1H3Z451"/>
<organism evidence="2 3">
    <name type="scientific">Bowdeniella nasicola</name>
    <dbReference type="NCBI Taxonomy" id="208480"/>
    <lineage>
        <taxon>Bacteria</taxon>
        <taxon>Bacillati</taxon>
        <taxon>Actinomycetota</taxon>
        <taxon>Actinomycetes</taxon>
        <taxon>Actinomycetales</taxon>
        <taxon>Actinomycetaceae</taxon>
        <taxon>Bowdeniella</taxon>
    </lineage>
</organism>
<keyword evidence="1" id="KW-0472">Membrane</keyword>
<evidence type="ECO:0000313" key="3">
    <source>
        <dbReference type="Proteomes" id="UP000199288"/>
    </source>
</evidence>
<accession>A0A1H3Z451</accession>
<keyword evidence="1" id="KW-0812">Transmembrane</keyword>
<keyword evidence="3" id="KW-1185">Reference proteome</keyword>
<dbReference type="Proteomes" id="UP000199288">
    <property type="component" value="Unassembled WGS sequence"/>
</dbReference>
<dbReference type="OrthoDB" id="4869494at2"/>
<evidence type="ECO:0008006" key="4">
    <source>
        <dbReference type="Google" id="ProtNLM"/>
    </source>
</evidence>
<feature type="transmembrane region" description="Helical" evidence="1">
    <location>
        <begin position="12"/>
        <end position="32"/>
    </location>
</feature>